<name>A0A4Y4BW53_9CORY</name>
<reference evidence="2 3" key="1">
    <citation type="submission" date="2019-06" db="EMBL/GenBank/DDBJ databases">
        <title>Whole genome shotgun sequence of Corynebacterium variabile NBRC 15286.</title>
        <authorList>
            <person name="Hosoyama A."/>
            <person name="Uohara A."/>
            <person name="Ohji S."/>
            <person name="Ichikawa N."/>
        </authorList>
    </citation>
    <scope>NUCLEOTIDE SEQUENCE [LARGE SCALE GENOMIC DNA]</scope>
    <source>
        <strain evidence="2 3">NBRC 15286</strain>
    </source>
</reference>
<dbReference type="AlphaFoldDB" id="A0A4Y4BW53"/>
<evidence type="ECO:0000313" key="2">
    <source>
        <dbReference type="EMBL" id="GEC85071.1"/>
    </source>
</evidence>
<dbReference type="Proteomes" id="UP000319986">
    <property type="component" value="Unassembled WGS sequence"/>
</dbReference>
<sequence>MTLHGRAVAMGAGMRVEIATDVRRAGRVGASLGAVVLGLGLAACGDDDSDGSGGGPDNEASGTENCAALDDTLAEGTELFPGGAVMVPEGWEIPDCRGDGDGHSQRWRHEVPLRVERDAVGAGPAVQRGAQRVLLCGG</sequence>
<proteinExistence type="predicted"/>
<dbReference type="EMBL" id="BJNT01000004">
    <property type="protein sequence ID" value="GEC85071.1"/>
    <property type="molecule type" value="Genomic_DNA"/>
</dbReference>
<accession>A0A4Y4BW53</accession>
<comment type="caution">
    <text evidence="2">The sequence shown here is derived from an EMBL/GenBank/DDBJ whole genome shotgun (WGS) entry which is preliminary data.</text>
</comment>
<protein>
    <submittedName>
        <fullName evidence="2">Uncharacterized protein</fullName>
    </submittedName>
</protein>
<evidence type="ECO:0000256" key="1">
    <source>
        <dbReference type="SAM" id="MobiDB-lite"/>
    </source>
</evidence>
<gene>
    <name evidence="2" type="ORF">CVA01_03850</name>
</gene>
<organism evidence="2 3">
    <name type="scientific">Corynebacterium variabile</name>
    <dbReference type="NCBI Taxonomy" id="1727"/>
    <lineage>
        <taxon>Bacteria</taxon>
        <taxon>Bacillati</taxon>
        <taxon>Actinomycetota</taxon>
        <taxon>Actinomycetes</taxon>
        <taxon>Mycobacteriales</taxon>
        <taxon>Corynebacteriaceae</taxon>
        <taxon>Corynebacterium</taxon>
    </lineage>
</organism>
<evidence type="ECO:0000313" key="3">
    <source>
        <dbReference type="Proteomes" id="UP000319986"/>
    </source>
</evidence>
<feature type="region of interest" description="Disordered" evidence="1">
    <location>
        <begin position="46"/>
        <end position="65"/>
    </location>
</feature>